<dbReference type="InterPro" id="IPR020894">
    <property type="entry name" value="Cadherin_CS"/>
</dbReference>
<reference evidence="19" key="1">
    <citation type="submission" date="2023-01" db="EMBL/GenBank/DDBJ databases">
        <title>Genome assembly of the deep-sea coral Lophelia pertusa.</title>
        <authorList>
            <person name="Herrera S."/>
            <person name="Cordes E."/>
        </authorList>
    </citation>
    <scope>NUCLEOTIDE SEQUENCE</scope>
    <source>
        <strain evidence="19">USNM1676648</strain>
        <tissue evidence="19">Polyp</tissue>
    </source>
</reference>
<feature type="compositionally biased region" description="Basic and acidic residues" evidence="14">
    <location>
        <begin position="1543"/>
        <end position="1553"/>
    </location>
</feature>
<accession>A0A9X0CXI4</accession>
<proteinExistence type="predicted"/>
<dbReference type="Pfam" id="PF00028">
    <property type="entry name" value="Cadherin"/>
    <property type="match status" value="6"/>
</dbReference>
<dbReference type="InterPro" id="IPR013320">
    <property type="entry name" value="ConA-like_dom_sf"/>
</dbReference>
<dbReference type="EMBL" id="MU826383">
    <property type="protein sequence ID" value="KAJ7377099.1"/>
    <property type="molecule type" value="Genomic_DNA"/>
</dbReference>
<dbReference type="Pfam" id="PF00008">
    <property type="entry name" value="EGF"/>
    <property type="match status" value="1"/>
</dbReference>
<evidence type="ECO:0000256" key="3">
    <source>
        <dbReference type="ARBA" id="ARBA00022692"/>
    </source>
</evidence>
<dbReference type="GO" id="GO:0034332">
    <property type="term" value="P:adherens junction organization"/>
    <property type="evidence" value="ECO:0007669"/>
    <property type="project" value="TreeGrafter"/>
</dbReference>
<feature type="domain" description="Cadherin" evidence="18">
    <location>
        <begin position="317"/>
        <end position="420"/>
    </location>
</feature>
<keyword evidence="3 15" id="KW-0812">Transmembrane</keyword>
<dbReference type="PROSITE" id="PS00232">
    <property type="entry name" value="CADHERIN_1"/>
    <property type="match status" value="3"/>
</dbReference>
<dbReference type="SMART" id="SM00112">
    <property type="entry name" value="CA"/>
    <property type="match status" value="8"/>
</dbReference>
<evidence type="ECO:0000256" key="15">
    <source>
        <dbReference type="SAM" id="Phobius"/>
    </source>
</evidence>
<dbReference type="PROSITE" id="PS00010">
    <property type="entry name" value="ASX_HYDROXYL"/>
    <property type="match status" value="2"/>
</dbReference>
<feature type="domain" description="EGF-like" evidence="17">
    <location>
        <begin position="1320"/>
        <end position="1357"/>
    </location>
</feature>
<dbReference type="SMART" id="SM00181">
    <property type="entry name" value="EGF"/>
    <property type="match status" value="4"/>
</dbReference>
<evidence type="ECO:0000256" key="14">
    <source>
        <dbReference type="SAM" id="MobiDB-lite"/>
    </source>
</evidence>
<feature type="domain" description="Laminin G" evidence="16">
    <location>
        <begin position="1023"/>
        <end position="1208"/>
    </location>
</feature>
<keyword evidence="5" id="KW-0677">Repeat</keyword>
<dbReference type="FunFam" id="2.10.25.10:FF:000031">
    <property type="entry name" value="neurogenic locus notch homolog protein 3"/>
    <property type="match status" value="1"/>
</dbReference>
<dbReference type="PROSITE" id="PS50026">
    <property type="entry name" value="EGF_3"/>
    <property type="match status" value="3"/>
</dbReference>
<dbReference type="GO" id="GO:0000902">
    <property type="term" value="P:cell morphogenesis"/>
    <property type="evidence" value="ECO:0007669"/>
    <property type="project" value="TreeGrafter"/>
</dbReference>
<gene>
    <name evidence="19" type="ORF">OS493_030693</name>
</gene>
<evidence type="ECO:0000256" key="5">
    <source>
        <dbReference type="ARBA" id="ARBA00022737"/>
    </source>
</evidence>
<keyword evidence="10 13" id="KW-1015">Disulfide bond</keyword>
<feature type="domain" description="Cadherin" evidence="18">
    <location>
        <begin position="421"/>
        <end position="524"/>
    </location>
</feature>
<dbReference type="GO" id="GO:0005509">
    <property type="term" value="F:calcium ion binding"/>
    <property type="evidence" value="ECO:0007669"/>
    <property type="project" value="UniProtKB-UniRule"/>
</dbReference>
<evidence type="ECO:0000313" key="19">
    <source>
        <dbReference type="EMBL" id="KAJ7377099.1"/>
    </source>
</evidence>
<dbReference type="InterPro" id="IPR039808">
    <property type="entry name" value="Cadherin"/>
</dbReference>
<feature type="domain" description="Cadherin" evidence="18">
    <location>
        <begin position="135"/>
        <end position="234"/>
    </location>
</feature>
<evidence type="ECO:0000313" key="20">
    <source>
        <dbReference type="Proteomes" id="UP001163046"/>
    </source>
</evidence>
<dbReference type="FunFam" id="2.60.40.60:FF:000033">
    <property type="entry name" value="FAT atypical cadherin 1"/>
    <property type="match status" value="1"/>
</dbReference>
<feature type="domain" description="EGF-like" evidence="17">
    <location>
        <begin position="1359"/>
        <end position="1396"/>
    </location>
</feature>
<comment type="caution">
    <text evidence="19">The sequence shown here is derived from an EMBL/GenBank/DDBJ whole genome shotgun (WGS) entry which is preliminary data.</text>
</comment>
<evidence type="ECO:0000256" key="7">
    <source>
        <dbReference type="ARBA" id="ARBA00022889"/>
    </source>
</evidence>
<dbReference type="CDD" id="cd00054">
    <property type="entry name" value="EGF_CA"/>
    <property type="match status" value="3"/>
</dbReference>
<keyword evidence="7" id="KW-0130">Cell adhesion</keyword>
<dbReference type="FunFam" id="2.60.40.60:FF:000020">
    <property type="entry name" value="Dachsous cadherin-related 1b"/>
    <property type="match status" value="1"/>
</dbReference>
<feature type="domain" description="Cadherin" evidence="18">
    <location>
        <begin position="27"/>
        <end position="134"/>
    </location>
</feature>
<feature type="domain" description="Cadherin" evidence="18">
    <location>
        <begin position="748"/>
        <end position="840"/>
    </location>
</feature>
<evidence type="ECO:0000256" key="13">
    <source>
        <dbReference type="PROSITE-ProRule" id="PRU00076"/>
    </source>
</evidence>
<feature type="domain" description="EGF-like" evidence="17">
    <location>
        <begin position="1283"/>
        <end position="1319"/>
    </location>
</feature>
<dbReference type="OrthoDB" id="6252479at2759"/>
<dbReference type="InterPro" id="IPR000152">
    <property type="entry name" value="EGF-type_Asp/Asn_hydroxyl_site"/>
</dbReference>
<keyword evidence="8 15" id="KW-1133">Transmembrane helix</keyword>
<keyword evidence="2 13" id="KW-0245">EGF-like domain</keyword>
<dbReference type="Pfam" id="PF02210">
    <property type="entry name" value="Laminin_G_2"/>
    <property type="match status" value="1"/>
</dbReference>
<dbReference type="CDD" id="cd00110">
    <property type="entry name" value="LamG"/>
    <property type="match status" value="1"/>
</dbReference>
<dbReference type="PROSITE" id="PS50025">
    <property type="entry name" value="LAM_G_DOMAIN"/>
    <property type="match status" value="1"/>
</dbReference>
<dbReference type="SUPFAM" id="SSF49899">
    <property type="entry name" value="Concanavalin A-like lectins/glucanases"/>
    <property type="match status" value="1"/>
</dbReference>
<evidence type="ECO:0000256" key="12">
    <source>
        <dbReference type="PROSITE-ProRule" id="PRU00043"/>
    </source>
</evidence>
<dbReference type="PROSITE" id="PS01187">
    <property type="entry name" value="EGF_CA"/>
    <property type="match status" value="1"/>
</dbReference>
<dbReference type="Gene3D" id="2.60.40.60">
    <property type="entry name" value="Cadherins"/>
    <property type="match status" value="8"/>
</dbReference>
<feature type="disulfide bond" evidence="13">
    <location>
        <begin position="1309"/>
        <end position="1318"/>
    </location>
</feature>
<protein>
    <submittedName>
        <fullName evidence="19">Uncharacterized protein</fullName>
    </submittedName>
</protein>
<dbReference type="GO" id="GO:0045296">
    <property type="term" value="F:cadherin binding"/>
    <property type="evidence" value="ECO:0007669"/>
    <property type="project" value="TreeGrafter"/>
</dbReference>
<dbReference type="GO" id="GO:0005912">
    <property type="term" value="C:adherens junction"/>
    <property type="evidence" value="ECO:0007669"/>
    <property type="project" value="TreeGrafter"/>
</dbReference>
<keyword evidence="11" id="KW-0325">Glycoprotein</keyword>
<dbReference type="Gene3D" id="2.60.120.200">
    <property type="match status" value="1"/>
</dbReference>
<dbReference type="FunFam" id="2.60.40.60:FF:000024">
    <property type="entry name" value="FAT atypical cadherin 3"/>
    <property type="match status" value="1"/>
</dbReference>
<dbReference type="InterPro" id="IPR015919">
    <property type="entry name" value="Cadherin-like_sf"/>
</dbReference>
<feature type="domain" description="Cadherin" evidence="18">
    <location>
        <begin position="256"/>
        <end position="316"/>
    </location>
</feature>
<dbReference type="GO" id="GO:0016342">
    <property type="term" value="C:catenin complex"/>
    <property type="evidence" value="ECO:0007669"/>
    <property type="project" value="TreeGrafter"/>
</dbReference>
<dbReference type="InterPro" id="IPR001881">
    <property type="entry name" value="EGF-like_Ca-bd_dom"/>
</dbReference>
<dbReference type="PROSITE" id="PS01186">
    <property type="entry name" value="EGF_2"/>
    <property type="match status" value="1"/>
</dbReference>
<evidence type="ECO:0000259" key="16">
    <source>
        <dbReference type="PROSITE" id="PS50025"/>
    </source>
</evidence>
<keyword evidence="4" id="KW-0732">Signal</keyword>
<comment type="subcellular location">
    <subcellularLocation>
        <location evidence="1">Membrane</location>
        <topology evidence="1">Single-pass membrane protein</topology>
    </subcellularLocation>
</comment>
<dbReference type="PROSITE" id="PS00022">
    <property type="entry name" value="EGF_1"/>
    <property type="match status" value="2"/>
</dbReference>
<feature type="transmembrane region" description="Helical" evidence="15">
    <location>
        <begin position="1416"/>
        <end position="1437"/>
    </location>
</feature>
<dbReference type="GO" id="GO:0008013">
    <property type="term" value="F:beta-catenin binding"/>
    <property type="evidence" value="ECO:0007669"/>
    <property type="project" value="TreeGrafter"/>
</dbReference>
<dbReference type="CDD" id="cd11304">
    <property type="entry name" value="Cadherin_repeat"/>
    <property type="match status" value="6"/>
</dbReference>
<dbReference type="GO" id="GO:0044331">
    <property type="term" value="P:cell-cell adhesion mediated by cadherin"/>
    <property type="evidence" value="ECO:0007669"/>
    <property type="project" value="TreeGrafter"/>
</dbReference>
<evidence type="ECO:0000256" key="8">
    <source>
        <dbReference type="ARBA" id="ARBA00022989"/>
    </source>
</evidence>
<dbReference type="GO" id="GO:0007043">
    <property type="term" value="P:cell-cell junction assembly"/>
    <property type="evidence" value="ECO:0007669"/>
    <property type="project" value="TreeGrafter"/>
</dbReference>
<feature type="region of interest" description="Disordered" evidence="14">
    <location>
        <begin position="1543"/>
        <end position="1684"/>
    </location>
</feature>
<organism evidence="19 20">
    <name type="scientific">Desmophyllum pertusum</name>
    <dbReference type="NCBI Taxonomy" id="174260"/>
    <lineage>
        <taxon>Eukaryota</taxon>
        <taxon>Metazoa</taxon>
        <taxon>Cnidaria</taxon>
        <taxon>Anthozoa</taxon>
        <taxon>Hexacorallia</taxon>
        <taxon>Scleractinia</taxon>
        <taxon>Caryophylliina</taxon>
        <taxon>Caryophylliidae</taxon>
        <taxon>Desmophyllum</taxon>
    </lineage>
</organism>
<feature type="domain" description="Cadherin" evidence="18">
    <location>
        <begin position="525"/>
        <end position="629"/>
    </location>
</feature>
<evidence type="ECO:0000256" key="2">
    <source>
        <dbReference type="ARBA" id="ARBA00022536"/>
    </source>
</evidence>
<dbReference type="SMART" id="SM00282">
    <property type="entry name" value="LamG"/>
    <property type="match status" value="1"/>
</dbReference>
<dbReference type="InterPro" id="IPR001791">
    <property type="entry name" value="Laminin_G"/>
</dbReference>
<dbReference type="SUPFAM" id="SSF49313">
    <property type="entry name" value="Cadherin-like"/>
    <property type="match status" value="8"/>
</dbReference>
<name>A0A9X0CXI4_9CNID</name>
<dbReference type="InterPro" id="IPR002126">
    <property type="entry name" value="Cadherin-like_dom"/>
</dbReference>
<dbReference type="InterPro" id="IPR018097">
    <property type="entry name" value="EGF_Ca-bd_CS"/>
</dbReference>
<evidence type="ECO:0000256" key="1">
    <source>
        <dbReference type="ARBA" id="ARBA00004167"/>
    </source>
</evidence>
<dbReference type="GO" id="GO:0016477">
    <property type="term" value="P:cell migration"/>
    <property type="evidence" value="ECO:0007669"/>
    <property type="project" value="TreeGrafter"/>
</dbReference>
<dbReference type="GO" id="GO:0007156">
    <property type="term" value="P:homophilic cell adhesion via plasma membrane adhesion molecules"/>
    <property type="evidence" value="ECO:0007669"/>
    <property type="project" value="InterPro"/>
</dbReference>
<evidence type="ECO:0000259" key="18">
    <source>
        <dbReference type="PROSITE" id="PS50268"/>
    </source>
</evidence>
<feature type="compositionally biased region" description="Polar residues" evidence="14">
    <location>
        <begin position="1571"/>
        <end position="1581"/>
    </location>
</feature>
<comment type="caution">
    <text evidence="13">Lacks conserved residue(s) required for the propagation of feature annotation.</text>
</comment>
<keyword evidence="9 15" id="KW-0472">Membrane</keyword>
<dbReference type="FunFam" id="2.10.25.10:FF:000321">
    <property type="entry name" value="Protein delta homolog 1"/>
    <property type="match status" value="1"/>
</dbReference>
<keyword evidence="20" id="KW-1185">Reference proteome</keyword>
<sequence>MLQPSLKSRVLWLSCQSLTSMITNHFVSNPYRVSIPENIKVGSKVLRVFAEDLDGTNNGQILYDFTRINKRESKFFVVDQHTGWITTVAPLDREVSDSLALSVRATDRGEVTQLSGHTAVHVTVLDVNDSPPKFTPKIFEFFVREDALIGQEVGTLTASDKDLNSDIYFFVMSGDPQTKFGIEQKTGKVFVHSSLDRESVASYTLNVSASDGLFTSFATLNITVLDANDNPPVCTQSISIVHVSEDVKPGSEVLIIEALTLMLTIMASRLVTVASLDREAQDMYNFMVSAVDRGGQPCFSNVTVLLEDVNDNGPVFSQSEYRSSVYEDARMNKVLMQVKANDADIGKNRKISYSLLNTAGNTFRIDSETGIITLKKALNREEHAEYTLTVQAEDAGAPSRSGTCAAVIQVLNINDVPPEFAESSYKAIVREDATIGTNITNMTAISREAGHEEISYKILQGPDADMFKIDKKTGVVTLQGSVDFETRKSYSLTIQASDVGPPVLTTTASLNVLVTDANDHTPAFGRGLYTAKVDENSALDTFVLQVFATDLDSGYNREIRYSIVNGNEAGKFKIDHMTGVISLDAHVDYEAVSKYSLTVRAQDQGSPPLSSETQVHVTISDLNDNPPEFINTNFTVSVSEKALVGTTVISLRPHDRDGHGNGGPFTFMRIEGDETKFTLQRDGLITKAGPLDHRDGEHKFKIRVFDSGEPPRYTDKTVTIRVVEGVTHPPVVEPLTVYLKLYSSQFNGFMIGSVKGSDPDGDPLEYSIVAPRAASPFTITTDGVLSAASNVPSQIYNLNVSVTDGKYFTHAPVEIVVSDITEDIMTHSLTLRLSDLGPAMFVERNLAKCRAYLASLLNVPALNVHIWSLQSSDSSLDVVFAIMKRVKGFFGAQHIANKLNSSRGDFQRAVGVKVGYIGVSQCRLMHCPKNYECQTVFKPQNKQIRIMSERTTYISYEHSRSHACMCDRDRGCASPGGKCASSPCPVGYKCADFPQGYQCQCVDSSKCDLDKPGCVDTSCITGNKAMTFSGDTYIRYRLKESFDEPSRSISLALKTTEPQGTLVFAAGQYDYSILEIVNGRLQLRFDFGSGAGLVNLDWARVDDGAWHHVTVMRQGNHATLILDQGRHRAWNKSPGKMRILNLDDNAIYFGAKVVRSKTRRRDINKRGQQVENGFKGCLQNLNLNGEDLPMSGSNSLVSAEPYKAIPGCQLSGACRTNTCPRDSTCVETLTSKKCECLQDTRVQTAVRLSAVRPSLVRMMASVFRIQQIVISAHGVKGKTCEQDTRPCASNPCANNADCTNIGDDYKCHCSAGLSGKNCDQGYNCNRSPCKNGGSCEEKDHGSTVCLCSGGYTGADCSQDVDECASSPCQNGGVCINTLGSFLCNCSTSTHGGRLCEQILANVDAARGGWPLNKTEIIGIAVVLAVLLLIVFLVVIFLRRRAKRKRDMRAQTGAAKSTVLKVSPPVVGAEVTSPEPPTPPPREMHGYNVEELCMPPGYDAEDSWRRREKAHKDFGTMKTLTSLSDNNLPGYQWDYTDIPRDLVPKSPLSKEHSGSYEGASKCGSFVPEVPQRPSSFRSSQGSLDVPEVPKRPRNYKVSESEDGYADVPHVPKKPTEYLNPPRGKSASRYSMDSRYSEFSDATDLDPDIFKGRFPGPPREPYPESLDQHPVGSYAPTLTTRGSELGSITDGMYSEDDLEQVYLGNRMEACDDSPENSYLHSENCSEDEDEDDEVERFACGATAPDPEFHIALQREIKEMMNELEELKMESEL</sequence>
<keyword evidence="6 12" id="KW-0106">Calcium</keyword>
<evidence type="ECO:0000256" key="4">
    <source>
        <dbReference type="ARBA" id="ARBA00022729"/>
    </source>
</evidence>
<feature type="region of interest" description="Disordered" evidence="14">
    <location>
        <begin position="1707"/>
        <end position="1730"/>
    </location>
</feature>
<evidence type="ECO:0000259" key="17">
    <source>
        <dbReference type="PROSITE" id="PS50026"/>
    </source>
</evidence>
<evidence type="ECO:0000256" key="10">
    <source>
        <dbReference type="ARBA" id="ARBA00023157"/>
    </source>
</evidence>
<feature type="disulfide bond" evidence="13">
    <location>
        <begin position="1347"/>
        <end position="1356"/>
    </location>
</feature>
<dbReference type="Gene3D" id="2.10.25.10">
    <property type="entry name" value="Laminin"/>
    <property type="match status" value="3"/>
</dbReference>
<dbReference type="SUPFAM" id="SSF57196">
    <property type="entry name" value="EGF/Laminin"/>
    <property type="match status" value="3"/>
</dbReference>
<dbReference type="PROSITE" id="PS50268">
    <property type="entry name" value="CADHERIN_2"/>
    <property type="match status" value="8"/>
</dbReference>
<dbReference type="SMART" id="SM00179">
    <property type="entry name" value="EGF_CA"/>
    <property type="match status" value="2"/>
</dbReference>
<evidence type="ECO:0000256" key="11">
    <source>
        <dbReference type="ARBA" id="ARBA00023180"/>
    </source>
</evidence>
<dbReference type="PANTHER" id="PTHR24027">
    <property type="entry name" value="CADHERIN-23"/>
    <property type="match status" value="1"/>
</dbReference>
<evidence type="ECO:0000256" key="6">
    <source>
        <dbReference type="ARBA" id="ARBA00022837"/>
    </source>
</evidence>
<dbReference type="PRINTS" id="PR00205">
    <property type="entry name" value="CADHERIN"/>
</dbReference>
<dbReference type="GO" id="GO:0016339">
    <property type="term" value="P:calcium-dependent cell-cell adhesion via plasma membrane cell adhesion molecules"/>
    <property type="evidence" value="ECO:0007669"/>
    <property type="project" value="TreeGrafter"/>
</dbReference>
<dbReference type="Proteomes" id="UP001163046">
    <property type="component" value="Unassembled WGS sequence"/>
</dbReference>
<evidence type="ECO:0000256" key="9">
    <source>
        <dbReference type="ARBA" id="ARBA00023136"/>
    </source>
</evidence>
<dbReference type="FunFam" id="2.60.40.60:FF:000013">
    <property type="entry name" value="Cadherin EGF LAG seven-pass G-type receptor"/>
    <property type="match status" value="2"/>
</dbReference>
<dbReference type="InterPro" id="IPR000742">
    <property type="entry name" value="EGF"/>
</dbReference>
<dbReference type="PANTHER" id="PTHR24027:SF422">
    <property type="entry name" value="CADHERIN DOMAIN-CONTAINING PROTEIN"/>
    <property type="match status" value="1"/>
</dbReference>
<feature type="domain" description="Cadherin" evidence="18">
    <location>
        <begin position="630"/>
        <end position="732"/>
    </location>
</feature>